<evidence type="ECO:0000313" key="2">
    <source>
        <dbReference type="Proteomes" id="UP001073122"/>
    </source>
</evidence>
<dbReference type="RefSeq" id="WP_267267674.1">
    <property type="nucleotide sequence ID" value="NZ_JAOVZW010000036.1"/>
</dbReference>
<organism evidence="1 2">
    <name type="scientific">Chryseobacterium formosus</name>
    <dbReference type="NCBI Taxonomy" id="1537363"/>
    <lineage>
        <taxon>Bacteria</taxon>
        <taxon>Pseudomonadati</taxon>
        <taxon>Bacteroidota</taxon>
        <taxon>Flavobacteriia</taxon>
        <taxon>Flavobacteriales</taxon>
        <taxon>Weeksellaceae</taxon>
        <taxon>Chryseobacterium group</taxon>
        <taxon>Chryseobacterium</taxon>
    </lineage>
</organism>
<keyword evidence="2" id="KW-1185">Reference proteome</keyword>
<dbReference type="Proteomes" id="UP001073122">
    <property type="component" value="Unassembled WGS sequence"/>
</dbReference>
<dbReference type="EMBL" id="JAOVZW010000036">
    <property type="protein sequence ID" value="MCX8526448.1"/>
    <property type="molecule type" value="Genomic_DNA"/>
</dbReference>
<accession>A0ABT3XXT0</accession>
<gene>
    <name evidence="1" type="ORF">OF897_21250</name>
</gene>
<sequence length="155" mass="17631">MKRVNFIGKTIFSLVILISNLLFAQSLAISQKKIEFSVVNGKNSETFLPRSYSMSFNKPVSLDNEVDKIYDHRRYLIALDFERIPSSLLKIITNYDKEFTGIIVITDSNNNSVQRKVTCVGATLDSLSDQQSPDYSSSYIYISCRELTIDNVLLK</sequence>
<evidence type="ECO:0000313" key="1">
    <source>
        <dbReference type="EMBL" id="MCX8526448.1"/>
    </source>
</evidence>
<proteinExistence type="predicted"/>
<reference evidence="1" key="1">
    <citation type="submission" date="2022-10" db="EMBL/GenBank/DDBJ databases">
        <title>Chryseobacterium sp. nov., a novel bacterial species.</title>
        <authorList>
            <person name="Cao Y."/>
        </authorList>
    </citation>
    <scope>NUCLEOTIDE SEQUENCE</scope>
    <source>
        <strain evidence="1">CCTCC AB2015118</strain>
    </source>
</reference>
<comment type="caution">
    <text evidence="1">The sequence shown here is derived from an EMBL/GenBank/DDBJ whole genome shotgun (WGS) entry which is preliminary data.</text>
</comment>
<protein>
    <submittedName>
        <fullName evidence="1">Uncharacterized protein</fullName>
    </submittedName>
</protein>
<name>A0ABT3XXT0_9FLAO</name>